<dbReference type="NCBIfam" id="NF047593">
    <property type="entry name" value="IS66_ISAeme5_TnpA"/>
    <property type="match status" value="1"/>
</dbReference>
<dbReference type="Proteomes" id="UP000248057">
    <property type="component" value="Unassembled WGS sequence"/>
</dbReference>
<dbReference type="EMBL" id="QJKD01000015">
    <property type="protein sequence ID" value="PXX48937.1"/>
    <property type="molecule type" value="Genomic_DNA"/>
</dbReference>
<dbReference type="InterPro" id="IPR010921">
    <property type="entry name" value="Trp_repressor/repl_initiator"/>
</dbReference>
<evidence type="ECO:0000313" key="1">
    <source>
        <dbReference type="EMBL" id="PXX48937.1"/>
    </source>
</evidence>
<evidence type="ECO:0000313" key="2">
    <source>
        <dbReference type="Proteomes" id="UP000248057"/>
    </source>
</evidence>
<sequence>MSTYNARVPADQQYQLIMECRSSGLTDYQWCKEHGIHPGTFYNWVSRLRKKACHDIPDSVSREHLSPPAVQEVVKLNLIPKTDSNPGGFLSDGPIQEIPQQQAPLAAMIEISLGRATIRIANGTEPAMLDRILSLVKGYVCQAIFLWPTTFSSSAARLICESPSMVSAALSGINFLWSQTSPPCSCSVGNDVTGSRSCSTNQMDTFSFIKG</sequence>
<dbReference type="AlphaFoldDB" id="A0A2V3XZY3"/>
<keyword evidence="2" id="KW-1185">Reference proteome</keyword>
<comment type="caution">
    <text evidence="1">The sequence shown here is derived from an EMBL/GenBank/DDBJ whole genome shotgun (WGS) entry which is preliminary data.</text>
</comment>
<reference evidence="1 2" key="1">
    <citation type="submission" date="2018-05" db="EMBL/GenBank/DDBJ databases">
        <title>Genomic Encyclopedia of Type Strains, Phase IV (KMG-IV): sequencing the most valuable type-strain genomes for metagenomic binning, comparative biology and taxonomic classification.</title>
        <authorList>
            <person name="Goeker M."/>
        </authorList>
    </citation>
    <scope>NUCLEOTIDE SEQUENCE [LARGE SCALE GENOMIC DNA]</scope>
    <source>
        <strain evidence="1 2">DSM 24995</strain>
    </source>
</reference>
<organism evidence="1 2">
    <name type="scientific">Hungatella effluvii</name>
    <dbReference type="NCBI Taxonomy" id="1096246"/>
    <lineage>
        <taxon>Bacteria</taxon>
        <taxon>Bacillati</taxon>
        <taxon>Bacillota</taxon>
        <taxon>Clostridia</taxon>
        <taxon>Lachnospirales</taxon>
        <taxon>Lachnospiraceae</taxon>
        <taxon>Hungatella</taxon>
    </lineage>
</organism>
<dbReference type="SUPFAM" id="SSF48295">
    <property type="entry name" value="TrpR-like"/>
    <property type="match status" value="1"/>
</dbReference>
<accession>A0A2V3XZY3</accession>
<name>A0A2V3XZY3_9FIRM</name>
<proteinExistence type="predicted"/>
<gene>
    <name evidence="1" type="ORF">DFR60_115111</name>
</gene>
<protein>
    <submittedName>
        <fullName evidence="1">Transposase-like protein</fullName>
    </submittedName>
</protein>
<dbReference type="GO" id="GO:0043565">
    <property type="term" value="F:sequence-specific DNA binding"/>
    <property type="evidence" value="ECO:0007669"/>
    <property type="project" value="InterPro"/>
</dbReference>